<dbReference type="InterPro" id="IPR013901">
    <property type="entry name" value="Anthrone_oxy"/>
</dbReference>
<keyword evidence="3 5" id="KW-1133">Transmembrane helix</keyword>
<evidence type="ECO:0000313" key="7">
    <source>
        <dbReference type="Proteomes" id="UP000772434"/>
    </source>
</evidence>
<dbReference type="AlphaFoldDB" id="A0A9P5U469"/>
<evidence type="ECO:0000256" key="1">
    <source>
        <dbReference type="ARBA" id="ARBA00004141"/>
    </source>
</evidence>
<sequence>MPALVNLSSDVRIAAALGLCGSAWCSGALMCFTFGGGSALLDPSLPAAAAAQASLLWRQLYLRRKAKIPPVGVCTALAFAYAAYKLRKPHALKAIQRTRKTLALAALLTVSIVPYTLIIMKHTNAALLAKSTMAEERSKKGLETILDAGTKELIKKWNALNLGRGTLPLLATGLALYAFFFDEQTPELL</sequence>
<dbReference type="Proteomes" id="UP000772434">
    <property type="component" value="Unassembled WGS sequence"/>
</dbReference>
<evidence type="ECO:0000256" key="2">
    <source>
        <dbReference type="ARBA" id="ARBA00022692"/>
    </source>
</evidence>
<accession>A0A9P5U469</accession>
<evidence type="ECO:0000256" key="5">
    <source>
        <dbReference type="SAM" id="Phobius"/>
    </source>
</evidence>
<name>A0A9P5U469_9AGAR</name>
<feature type="transmembrane region" description="Helical" evidence="5">
    <location>
        <begin position="102"/>
        <end position="120"/>
    </location>
</feature>
<feature type="transmembrane region" description="Helical" evidence="5">
    <location>
        <begin position="162"/>
        <end position="181"/>
    </location>
</feature>
<keyword evidence="4 5" id="KW-0472">Membrane</keyword>
<evidence type="ECO:0000256" key="3">
    <source>
        <dbReference type="ARBA" id="ARBA00022989"/>
    </source>
</evidence>
<dbReference type="PANTHER" id="PTHR35042">
    <property type="entry name" value="ANTHRONE OXYGENASE ENCC"/>
    <property type="match status" value="1"/>
</dbReference>
<protein>
    <submittedName>
        <fullName evidence="6">Uncharacterized protein</fullName>
    </submittedName>
</protein>
<keyword evidence="2 5" id="KW-0812">Transmembrane</keyword>
<keyword evidence="7" id="KW-1185">Reference proteome</keyword>
<comment type="subcellular location">
    <subcellularLocation>
        <location evidence="1">Membrane</location>
        <topology evidence="1">Multi-pass membrane protein</topology>
    </subcellularLocation>
</comment>
<dbReference type="OrthoDB" id="2585651at2759"/>
<dbReference type="GO" id="GO:0016020">
    <property type="term" value="C:membrane"/>
    <property type="evidence" value="ECO:0007669"/>
    <property type="project" value="UniProtKB-SubCell"/>
</dbReference>
<dbReference type="EMBL" id="JADNRY010000123">
    <property type="protein sequence ID" value="KAF9064443.1"/>
    <property type="molecule type" value="Genomic_DNA"/>
</dbReference>
<comment type="caution">
    <text evidence="6">The sequence shown here is derived from an EMBL/GenBank/DDBJ whole genome shotgun (WGS) entry which is preliminary data.</text>
</comment>
<evidence type="ECO:0000313" key="6">
    <source>
        <dbReference type="EMBL" id="KAF9064443.1"/>
    </source>
</evidence>
<organism evidence="6 7">
    <name type="scientific">Rhodocollybia butyracea</name>
    <dbReference type="NCBI Taxonomy" id="206335"/>
    <lineage>
        <taxon>Eukaryota</taxon>
        <taxon>Fungi</taxon>
        <taxon>Dikarya</taxon>
        <taxon>Basidiomycota</taxon>
        <taxon>Agaricomycotina</taxon>
        <taxon>Agaricomycetes</taxon>
        <taxon>Agaricomycetidae</taxon>
        <taxon>Agaricales</taxon>
        <taxon>Marasmiineae</taxon>
        <taxon>Omphalotaceae</taxon>
        <taxon>Rhodocollybia</taxon>
    </lineage>
</organism>
<reference evidence="6" key="1">
    <citation type="submission" date="2020-11" db="EMBL/GenBank/DDBJ databases">
        <authorList>
            <consortium name="DOE Joint Genome Institute"/>
            <person name="Ahrendt S."/>
            <person name="Riley R."/>
            <person name="Andreopoulos W."/>
            <person name="Labutti K."/>
            <person name="Pangilinan J."/>
            <person name="Ruiz-Duenas F.J."/>
            <person name="Barrasa J.M."/>
            <person name="Sanchez-Garcia M."/>
            <person name="Camarero S."/>
            <person name="Miyauchi S."/>
            <person name="Serrano A."/>
            <person name="Linde D."/>
            <person name="Babiker R."/>
            <person name="Drula E."/>
            <person name="Ayuso-Fernandez I."/>
            <person name="Pacheco R."/>
            <person name="Padilla G."/>
            <person name="Ferreira P."/>
            <person name="Barriuso J."/>
            <person name="Kellner H."/>
            <person name="Castanera R."/>
            <person name="Alfaro M."/>
            <person name="Ramirez L."/>
            <person name="Pisabarro A.G."/>
            <person name="Kuo A."/>
            <person name="Tritt A."/>
            <person name="Lipzen A."/>
            <person name="He G."/>
            <person name="Yan M."/>
            <person name="Ng V."/>
            <person name="Cullen D."/>
            <person name="Martin F."/>
            <person name="Rosso M.-N."/>
            <person name="Henrissat B."/>
            <person name="Hibbett D."/>
            <person name="Martinez A.T."/>
            <person name="Grigoriev I.V."/>
        </authorList>
    </citation>
    <scope>NUCLEOTIDE SEQUENCE</scope>
    <source>
        <strain evidence="6">AH 40177</strain>
    </source>
</reference>
<gene>
    <name evidence="6" type="ORF">BDP27DRAFT_1367183</name>
</gene>
<proteinExistence type="predicted"/>
<dbReference type="PANTHER" id="PTHR35042:SF1">
    <property type="entry name" value="DUF1772-DOMAIN-CONTAINING PROTEIN"/>
    <property type="match status" value="1"/>
</dbReference>
<dbReference type="Pfam" id="PF08592">
    <property type="entry name" value="Anthrone_oxy"/>
    <property type="match status" value="1"/>
</dbReference>
<evidence type="ECO:0000256" key="4">
    <source>
        <dbReference type="ARBA" id="ARBA00023136"/>
    </source>
</evidence>